<dbReference type="EMBL" id="BAABHQ010000008">
    <property type="protein sequence ID" value="GAA4878488.1"/>
    <property type="molecule type" value="Genomic_DNA"/>
</dbReference>
<organism evidence="2 3">
    <name type="scientific">Actinomycetospora straminea</name>
    <dbReference type="NCBI Taxonomy" id="663607"/>
    <lineage>
        <taxon>Bacteria</taxon>
        <taxon>Bacillati</taxon>
        <taxon>Actinomycetota</taxon>
        <taxon>Actinomycetes</taxon>
        <taxon>Pseudonocardiales</taxon>
        <taxon>Pseudonocardiaceae</taxon>
        <taxon>Actinomycetospora</taxon>
    </lineage>
</organism>
<comment type="caution">
    <text evidence="2">The sequence shown here is derived from an EMBL/GenBank/DDBJ whole genome shotgun (WGS) entry which is preliminary data.</text>
</comment>
<gene>
    <name evidence="2" type="ORF">GCM10023203_31240</name>
</gene>
<evidence type="ECO:0000256" key="1">
    <source>
        <dbReference type="SAM" id="MobiDB-lite"/>
    </source>
</evidence>
<dbReference type="Proteomes" id="UP001500457">
    <property type="component" value="Unassembled WGS sequence"/>
</dbReference>
<evidence type="ECO:0000313" key="3">
    <source>
        <dbReference type="Proteomes" id="UP001500457"/>
    </source>
</evidence>
<feature type="compositionally biased region" description="Basic and acidic residues" evidence="1">
    <location>
        <begin position="146"/>
        <end position="180"/>
    </location>
</feature>
<sequence length="180" mass="19703">MPSPISQAPLEDQTTEFNSRATLDCWTAPPARALHYGAVERLADGYHGWRDGRRALPIVVEAGEREGRAAMSTDGPPSAPPTLLPSVTPWTDELRRAAETRIGEGKVDHEREMAVLLSWFTATSVAPSSQHLTADGGEGTRTALRRSLDATAERRWSSCHRDGAGPSPRDDVRDRPTRPR</sequence>
<proteinExistence type="predicted"/>
<protein>
    <submittedName>
        <fullName evidence="2">Uncharacterized protein</fullName>
    </submittedName>
</protein>
<evidence type="ECO:0000313" key="2">
    <source>
        <dbReference type="EMBL" id="GAA4878488.1"/>
    </source>
</evidence>
<name>A0ABP9EJC4_9PSEU</name>
<reference evidence="3" key="1">
    <citation type="journal article" date="2019" name="Int. J. Syst. Evol. Microbiol.">
        <title>The Global Catalogue of Microorganisms (GCM) 10K type strain sequencing project: providing services to taxonomists for standard genome sequencing and annotation.</title>
        <authorList>
            <consortium name="The Broad Institute Genomics Platform"/>
            <consortium name="The Broad Institute Genome Sequencing Center for Infectious Disease"/>
            <person name="Wu L."/>
            <person name="Ma J."/>
        </authorList>
    </citation>
    <scope>NUCLEOTIDE SEQUENCE [LARGE SCALE GENOMIC DNA]</scope>
    <source>
        <strain evidence="3">JCM 17983</strain>
    </source>
</reference>
<feature type="region of interest" description="Disordered" evidence="1">
    <location>
        <begin position="129"/>
        <end position="180"/>
    </location>
</feature>
<keyword evidence="3" id="KW-1185">Reference proteome</keyword>
<accession>A0ABP9EJC4</accession>